<dbReference type="InterPro" id="IPR003779">
    <property type="entry name" value="CMD-like"/>
</dbReference>
<comment type="caution">
    <text evidence="3">The sequence shown here is derived from an EMBL/GenBank/DDBJ whole genome shotgun (WGS) entry which is preliminary data.</text>
</comment>
<dbReference type="EMBL" id="JBJDOT010000028">
    <property type="protein sequence ID" value="MFK3865664.1"/>
    <property type="molecule type" value="Genomic_DNA"/>
</dbReference>
<dbReference type="InterPro" id="IPR052512">
    <property type="entry name" value="4CMD/NDH-1_regulator"/>
</dbReference>
<reference evidence="3 4" key="1">
    <citation type="submission" date="2024-11" db="EMBL/GenBank/DDBJ databases">
        <title>The Natural Products Discovery Center: Release of the First 8490 Sequenced Strains for Exploring Actinobacteria Biosynthetic Diversity.</title>
        <authorList>
            <person name="Kalkreuter E."/>
            <person name="Kautsar S.A."/>
            <person name="Yang D."/>
            <person name="Bader C.D."/>
            <person name="Teijaro C.N."/>
            <person name="Fluegel L."/>
            <person name="Davis C.M."/>
            <person name="Simpson J.R."/>
            <person name="Lauterbach L."/>
            <person name="Steele A.D."/>
            <person name="Gui C."/>
            <person name="Meng S."/>
            <person name="Li G."/>
            <person name="Viehrig K."/>
            <person name="Ye F."/>
            <person name="Su P."/>
            <person name="Kiefer A.F."/>
            <person name="Nichols A."/>
            <person name="Cepeda A.J."/>
            <person name="Yan W."/>
            <person name="Fan B."/>
            <person name="Jiang Y."/>
            <person name="Adhikari A."/>
            <person name="Zheng C.-J."/>
            <person name="Schuster L."/>
            <person name="Cowan T.M."/>
            <person name="Smanski M.J."/>
            <person name="Chevrette M.G."/>
            <person name="De Carvalho L.P.S."/>
            <person name="Shen B."/>
        </authorList>
    </citation>
    <scope>NUCLEOTIDE SEQUENCE [LARGE SCALE GENOMIC DNA]</scope>
    <source>
        <strain evidence="3 4">NPDC078403</strain>
    </source>
</reference>
<organism evidence="3 4">
    <name type="scientific">Pseudoalteromonas rhizosphaerae</name>
    <dbReference type="NCBI Taxonomy" id="2518973"/>
    <lineage>
        <taxon>Bacteria</taxon>
        <taxon>Pseudomonadati</taxon>
        <taxon>Pseudomonadota</taxon>
        <taxon>Gammaproteobacteria</taxon>
        <taxon>Alteromonadales</taxon>
        <taxon>Pseudoalteromonadaceae</taxon>
        <taxon>Pseudoalteromonas</taxon>
    </lineage>
</organism>
<dbReference type="PANTHER" id="PTHR33570">
    <property type="entry name" value="4-CARBOXYMUCONOLACTONE DECARBOXYLASE FAMILY PROTEIN"/>
    <property type="match status" value="1"/>
</dbReference>
<feature type="chain" id="PRO_5047307111" evidence="1">
    <location>
        <begin position="30"/>
        <end position="237"/>
    </location>
</feature>
<dbReference type="InterPro" id="IPR029032">
    <property type="entry name" value="AhpD-like"/>
</dbReference>
<dbReference type="PANTHER" id="PTHR33570:SF2">
    <property type="entry name" value="CARBOXYMUCONOLACTONE DECARBOXYLASE-LIKE DOMAIN-CONTAINING PROTEIN"/>
    <property type="match status" value="1"/>
</dbReference>
<accession>A0ABW8L0V5</accession>
<keyword evidence="1" id="KW-0732">Signal</keyword>
<dbReference type="Proteomes" id="UP001620262">
    <property type="component" value="Unassembled WGS sequence"/>
</dbReference>
<sequence>MIYLKWLLKKTFFLCINLSAVLFVNIVSATEQLEPNEQAIIPIAAFTASGEIEKLKVSLHEGLDTGLTINEIKELLVQMYAYAGFPRSLNGLSALMEVLEARKKNGIVDTVGREATALPKDKTSLEFGTVNQTKLIGTEVKGPLFDFSPEIDTYLKAHLFGDIFERDVLSWKQREIATIAALANLKGANRQLSAHYKISMNNSVSETELKQFVSIIETHCGSQVADNARQVLHTLLK</sequence>
<evidence type="ECO:0000313" key="4">
    <source>
        <dbReference type="Proteomes" id="UP001620262"/>
    </source>
</evidence>
<feature type="domain" description="Carboxymuconolactone decarboxylase-like" evidence="2">
    <location>
        <begin position="30"/>
        <end position="95"/>
    </location>
</feature>
<dbReference type="SUPFAM" id="SSF69118">
    <property type="entry name" value="AhpD-like"/>
    <property type="match status" value="1"/>
</dbReference>
<feature type="domain" description="Carboxymuconolactone decarboxylase-like" evidence="2">
    <location>
        <begin position="149"/>
        <end position="232"/>
    </location>
</feature>
<evidence type="ECO:0000259" key="2">
    <source>
        <dbReference type="Pfam" id="PF02627"/>
    </source>
</evidence>
<gene>
    <name evidence="3" type="ORF">ACI2JU_17570</name>
</gene>
<protein>
    <submittedName>
        <fullName evidence="3">Carboxymuconolactone decarboxylase family protein</fullName>
    </submittedName>
</protein>
<dbReference type="Pfam" id="PF02627">
    <property type="entry name" value="CMD"/>
    <property type="match status" value="2"/>
</dbReference>
<name>A0ABW8L0V5_9GAMM</name>
<evidence type="ECO:0000313" key="3">
    <source>
        <dbReference type="EMBL" id="MFK3865664.1"/>
    </source>
</evidence>
<keyword evidence="4" id="KW-1185">Reference proteome</keyword>
<dbReference type="Gene3D" id="1.20.1290.10">
    <property type="entry name" value="AhpD-like"/>
    <property type="match status" value="1"/>
</dbReference>
<evidence type="ECO:0000256" key="1">
    <source>
        <dbReference type="SAM" id="SignalP"/>
    </source>
</evidence>
<feature type="signal peptide" evidence="1">
    <location>
        <begin position="1"/>
        <end position="29"/>
    </location>
</feature>
<proteinExistence type="predicted"/>
<dbReference type="RefSeq" id="WP_404676061.1">
    <property type="nucleotide sequence ID" value="NZ_JBJDOT010000028.1"/>
</dbReference>